<accession>A0AAP0BUK0</accession>
<proteinExistence type="predicted"/>
<dbReference type="Proteomes" id="UP001418222">
    <property type="component" value="Unassembled WGS sequence"/>
</dbReference>
<dbReference type="EMBL" id="JBBWWQ010000004">
    <property type="protein sequence ID" value="KAK8949361.1"/>
    <property type="molecule type" value="Genomic_DNA"/>
</dbReference>
<evidence type="ECO:0000313" key="1">
    <source>
        <dbReference type="EMBL" id="KAK8949361.1"/>
    </source>
</evidence>
<gene>
    <name evidence="1" type="ORF">KSP39_PZI005596</name>
</gene>
<sequence length="63" mass="7099">MSTSCSGRVVCTSTDHWRLIGVADRVFQFLEGASNFKNQMVDCRALMALSSTGNYRLQRKTRP</sequence>
<protein>
    <submittedName>
        <fullName evidence="1">Uncharacterized protein</fullName>
    </submittedName>
</protein>
<keyword evidence="2" id="KW-1185">Reference proteome</keyword>
<reference evidence="1 2" key="1">
    <citation type="journal article" date="2022" name="Nat. Plants">
        <title>Genomes of leafy and leafless Platanthera orchids illuminate the evolution of mycoheterotrophy.</title>
        <authorList>
            <person name="Li M.H."/>
            <person name="Liu K.W."/>
            <person name="Li Z."/>
            <person name="Lu H.C."/>
            <person name="Ye Q.L."/>
            <person name="Zhang D."/>
            <person name="Wang J.Y."/>
            <person name="Li Y.F."/>
            <person name="Zhong Z.M."/>
            <person name="Liu X."/>
            <person name="Yu X."/>
            <person name="Liu D.K."/>
            <person name="Tu X.D."/>
            <person name="Liu B."/>
            <person name="Hao Y."/>
            <person name="Liao X.Y."/>
            <person name="Jiang Y.T."/>
            <person name="Sun W.H."/>
            <person name="Chen J."/>
            <person name="Chen Y.Q."/>
            <person name="Ai Y."/>
            <person name="Zhai J.W."/>
            <person name="Wu S.S."/>
            <person name="Zhou Z."/>
            <person name="Hsiao Y.Y."/>
            <person name="Wu W.L."/>
            <person name="Chen Y.Y."/>
            <person name="Lin Y.F."/>
            <person name="Hsu J.L."/>
            <person name="Li C.Y."/>
            <person name="Wang Z.W."/>
            <person name="Zhao X."/>
            <person name="Zhong W.Y."/>
            <person name="Ma X.K."/>
            <person name="Ma L."/>
            <person name="Huang J."/>
            <person name="Chen G.Z."/>
            <person name="Huang M.Z."/>
            <person name="Huang L."/>
            <person name="Peng D.H."/>
            <person name="Luo Y.B."/>
            <person name="Zou S.Q."/>
            <person name="Chen S.P."/>
            <person name="Lan S."/>
            <person name="Tsai W.C."/>
            <person name="Van de Peer Y."/>
            <person name="Liu Z.J."/>
        </authorList>
    </citation>
    <scope>NUCLEOTIDE SEQUENCE [LARGE SCALE GENOMIC DNA]</scope>
    <source>
        <strain evidence="1">Lor287</strain>
    </source>
</reference>
<name>A0AAP0BUK0_9ASPA</name>
<organism evidence="1 2">
    <name type="scientific">Platanthera zijinensis</name>
    <dbReference type="NCBI Taxonomy" id="2320716"/>
    <lineage>
        <taxon>Eukaryota</taxon>
        <taxon>Viridiplantae</taxon>
        <taxon>Streptophyta</taxon>
        <taxon>Embryophyta</taxon>
        <taxon>Tracheophyta</taxon>
        <taxon>Spermatophyta</taxon>
        <taxon>Magnoliopsida</taxon>
        <taxon>Liliopsida</taxon>
        <taxon>Asparagales</taxon>
        <taxon>Orchidaceae</taxon>
        <taxon>Orchidoideae</taxon>
        <taxon>Orchideae</taxon>
        <taxon>Orchidinae</taxon>
        <taxon>Platanthera</taxon>
    </lineage>
</organism>
<evidence type="ECO:0000313" key="2">
    <source>
        <dbReference type="Proteomes" id="UP001418222"/>
    </source>
</evidence>
<dbReference type="AlphaFoldDB" id="A0AAP0BUK0"/>
<comment type="caution">
    <text evidence="1">The sequence shown here is derived from an EMBL/GenBank/DDBJ whole genome shotgun (WGS) entry which is preliminary data.</text>
</comment>